<evidence type="ECO:0000256" key="2">
    <source>
        <dbReference type="SAM" id="Phobius"/>
    </source>
</evidence>
<keyword evidence="2" id="KW-0472">Membrane</keyword>
<reference evidence="3 4" key="1">
    <citation type="submission" date="2014-09" db="EMBL/GenBank/DDBJ databases">
        <authorList>
            <person name="Hornung B.V."/>
        </authorList>
    </citation>
    <scope>NUCLEOTIDE SEQUENCE [LARGE SCALE GENOMIC DNA]</scope>
    <source>
        <strain evidence="3 4">FRIFI</strain>
    </source>
</reference>
<keyword evidence="1" id="KW-0175">Coiled coil</keyword>
<organism evidence="3 4">
    <name type="scientific">Romboutsia hominis</name>
    <dbReference type="NCBI Taxonomy" id="1507512"/>
    <lineage>
        <taxon>Bacteria</taxon>
        <taxon>Bacillati</taxon>
        <taxon>Bacillota</taxon>
        <taxon>Clostridia</taxon>
        <taxon>Peptostreptococcales</taxon>
        <taxon>Peptostreptococcaceae</taxon>
        <taxon>Romboutsia</taxon>
    </lineage>
</organism>
<dbReference type="RefSeq" id="WP_166504668.1">
    <property type="nucleotide sequence ID" value="NZ_LN650648.1"/>
</dbReference>
<feature type="transmembrane region" description="Helical" evidence="2">
    <location>
        <begin position="12"/>
        <end position="31"/>
    </location>
</feature>
<dbReference type="KEGG" id="rhom:FRIFI_0039"/>
<keyword evidence="2" id="KW-0812">Transmembrane</keyword>
<evidence type="ECO:0000256" key="1">
    <source>
        <dbReference type="SAM" id="Coils"/>
    </source>
</evidence>
<evidence type="ECO:0000313" key="3">
    <source>
        <dbReference type="EMBL" id="CEI71593.1"/>
    </source>
</evidence>
<dbReference type="AlphaFoldDB" id="A0A2P2BME4"/>
<dbReference type="EMBL" id="LN650648">
    <property type="protein sequence ID" value="CEI71593.1"/>
    <property type="molecule type" value="Genomic_DNA"/>
</dbReference>
<sequence>MNLRKKFSSQFIVLTLFLGVIIVGMMSGFIFQLKKYKEYKEEIYSLNEQIKETRLEIKEAEKAKSNNDLETMARERLNMVKPGEIIYIDIKEGN</sequence>
<dbReference type="Pfam" id="PF04977">
    <property type="entry name" value="DivIC"/>
    <property type="match status" value="1"/>
</dbReference>
<keyword evidence="4" id="KW-1185">Reference proteome</keyword>
<protein>
    <submittedName>
        <fullName evidence="3">Septum formation initiator</fullName>
    </submittedName>
</protein>
<feature type="coiled-coil region" evidence="1">
    <location>
        <begin position="36"/>
        <end position="75"/>
    </location>
</feature>
<proteinExistence type="predicted"/>
<gene>
    <name evidence="3" type="ORF">FRIFI_0039</name>
</gene>
<keyword evidence="2" id="KW-1133">Transmembrane helix</keyword>
<accession>A0A2P2BME4</accession>
<name>A0A2P2BME4_9FIRM</name>
<dbReference type="Proteomes" id="UP000245695">
    <property type="component" value="Chromosome 1"/>
</dbReference>
<dbReference type="InterPro" id="IPR007060">
    <property type="entry name" value="FtsL/DivIC"/>
</dbReference>
<evidence type="ECO:0000313" key="4">
    <source>
        <dbReference type="Proteomes" id="UP000245695"/>
    </source>
</evidence>